<reference evidence="2 3" key="1">
    <citation type="submission" date="2016-10" db="EMBL/GenBank/DDBJ databases">
        <title>Silvanigrella aquatica sp. nov., isolated from a freshwater lake located in the Black Forest, Germany, description of Silvanigrellaceae fam. nov., Silvanigrellales ord. nov., reclassification of the order Bdellovibrionales in the class Oligoflexia, reclassification of the families Bacteriovoracaceae and Halobacteriovoraceae in the new order Bacteriovoracales ord. nov., and reclassification of the family Pseudobacteriovoracaceae in the order Oligoflexiales.</title>
        <authorList>
            <person name="Hahn M.W."/>
            <person name="Schmidt J."/>
            <person name="Koll U."/>
            <person name="Rohde M."/>
            <person name="Verbag S."/>
            <person name="Pitt A."/>
            <person name="Nakai R."/>
            <person name="Naganuma T."/>
            <person name="Lang E."/>
        </authorList>
    </citation>
    <scope>NUCLEOTIDE SEQUENCE [LARGE SCALE GENOMIC DNA]</scope>
    <source>
        <strain evidence="2 3">MWH-Nonnen-W8red</strain>
    </source>
</reference>
<dbReference type="STRING" id="1915309.AXG55_14280"/>
<proteinExistence type="predicted"/>
<dbReference type="PANTHER" id="PTHR46388">
    <property type="entry name" value="NHL REPEAT-CONTAINING PROTEIN 2"/>
    <property type="match status" value="1"/>
</dbReference>
<accession>A0A1L4D456</accession>
<gene>
    <name evidence="2" type="ORF">AXG55_14280</name>
</gene>
<dbReference type="InterPro" id="IPR036249">
    <property type="entry name" value="Thioredoxin-like_sf"/>
</dbReference>
<dbReference type="InterPro" id="IPR013766">
    <property type="entry name" value="Thioredoxin_domain"/>
</dbReference>
<feature type="domain" description="Thioredoxin" evidence="1">
    <location>
        <begin position="1"/>
        <end position="145"/>
    </location>
</feature>
<dbReference type="Proteomes" id="UP000184731">
    <property type="component" value="Chromosome"/>
</dbReference>
<organism evidence="2 3">
    <name type="scientific">Silvanigrella aquatica</name>
    <dbReference type="NCBI Taxonomy" id="1915309"/>
    <lineage>
        <taxon>Bacteria</taxon>
        <taxon>Pseudomonadati</taxon>
        <taxon>Bdellovibrionota</taxon>
        <taxon>Oligoflexia</taxon>
        <taxon>Silvanigrellales</taxon>
        <taxon>Silvanigrellaceae</taxon>
        <taxon>Silvanigrella</taxon>
    </lineage>
</organism>
<dbReference type="RefSeq" id="WP_233231256.1">
    <property type="nucleotide sequence ID" value="NZ_CP017834.1"/>
</dbReference>
<evidence type="ECO:0000259" key="1">
    <source>
        <dbReference type="PROSITE" id="PS51352"/>
    </source>
</evidence>
<dbReference type="PANTHER" id="PTHR46388:SF2">
    <property type="entry name" value="NHL REPEAT-CONTAINING PROTEIN 2"/>
    <property type="match status" value="1"/>
</dbReference>
<dbReference type="PROSITE" id="PS51352">
    <property type="entry name" value="THIOREDOXIN_2"/>
    <property type="match status" value="1"/>
</dbReference>
<dbReference type="SUPFAM" id="SSF52833">
    <property type="entry name" value="Thioredoxin-like"/>
    <property type="match status" value="1"/>
</dbReference>
<keyword evidence="3" id="KW-1185">Reference proteome</keyword>
<dbReference type="GO" id="GO:0016491">
    <property type="term" value="F:oxidoreductase activity"/>
    <property type="evidence" value="ECO:0007669"/>
    <property type="project" value="InterPro"/>
</dbReference>
<dbReference type="InterPro" id="IPR011042">
    <property type="entry name" value="6-blade_b-propeller_TolB-like"/>
</dbReference>
<name>A0A1L4D456_9BACT</name>
<dbReference type="EMBL" id="CP017834">
    <property type="protein sequence ID" value="APJ04995.1"/>
    <property type="molecule type" value="Genomic_DNA"/>
</dbReference>
<dbReference type="SUPFAM" id="SSF101898">
    <property type="entry name" value="NHL repeat"/>
    <property type="match status" value="1"/>
</dbReference>
<evidence type="ECO:0000313" key="3">
    <source>
        <dbReference type="Proteomes" id="UP000184731"/>
    </source>
</evidence>
<dbReference type="InterPro" id="IPR013740">
    <property type="entry name" value="Redoxin"/>
</dbReference>
<dbReference type="Gene3D" id="2.120.10.30">
    <property type="entry name" value="TolB, C-terminal domain"/>
    <property type="match status" value="2"/>
</dbReference>
<protein>
    <recommendedName>
        <fullName evidence="1">Thioredoxin domain-containing protein</fullName>
    </recommendedName>
</protein>
<dbReference type="AlphaFoldDB" id="A0A1L4D456"/>
<dbReference type="KEGG" id="saqi:AXG55_14280"/>
<dbReference type="Pfam" id="PF08534">
    <property type="entry name" value="Redoxin"/>
    <property type="match status" value="1"/>
</dbReference>
<sequence length="500" mass="56389">MSVHAPEFPPEFKWINTPSPLTLEHFRGHPILLDFWTFCSINCLQVLSEVKKIEEEFSKKGLVVIGIHNAKFIHEKDYKNVKESCHRLNINHPVIVDEDMQIWKKFAIRSSPSFVLIDCEGKIFYSISGENKLDLLREQINILMQNKTFPEFHLNQWSKIDDKYNLRYPAKTVAIEIQSKLFYFISDTYNNRIVQLNEEGKFVTSFGEGILSSPLGCCVWKDELVVCDFGHHRLIAFELEGTPQRKYRVLAGKGEKGSFEARAEYDAKLAPLNSPTDVCVWGSNLAITCSGSHQIVLYIPKDDAVTHIAGSGKEDLIDGPASFAALAQPSGISAVSDSVLAFTDSETSSIRLIVKNWNETGKTMIVSLVSGGLNDFGFTDGLGAEAKMQYPLSCVWSPNSQNLFILDSYNNAMRIYSISKDYLGTVRLSEELNEPSGISWYKDHIIITDTNSHRILVIHESEIPKENMNAADLTPIQYIFQGPFARIVDYPKNIMNTNLV</sequence>
<evidence type="ECO:0000313" key="2">
    <source>
        <dbReference type="EMBL" id="APJ04995.1"/>
    </source>
</evidence>
<dbReference type="Gene3D" id="3.40.30.10">
    <property type="entry name" value="Glutaredoxin"/>
    <property type="match status" value="1"/>
</dbReference>